<keyword evidence="3" id="KW-0479">Metal-binding</keyword>
<keyword evidence="5" id="KW-0460">Magnesium</keyword>
<evidence type="ECO:0000259" key="9">
    <source>
        <dbReference type="PROSITE" id="PS51462"/>
    </source>
</evidence>
<name>B4FX37_MAIZE</name>
<keyword evidence="8" id="KW-0812">Transmembrane</keyword>
<evidence type="ECO:0000256" key="6">
    <source>
        <dbReference type="ARBA" id="ARBA00023211"/>
    </source>
</evidence>
<evidence type="ECO:0000256" key="7">
    <source>
        <dbReference type="SAM" id="MobiDB-lite"/>
    </source>
</evidence>
<dbReference type="GeneID" id="100279376"/>
<keyword evidence="6" id="KW-0464">Manganese</keyword>
<dbReference type="KEGG" id="zma:100279376"/>
<organism evidence="10">
    <name type="scientific">Zea mays</name>
    <name type="common">Maize</name>
    <dbReference type="NCBI Taxonomy" id="4577"/>
    <lineage>
        <taxon>Eukaryota</taxon>
        <taxon>Viridiplantae</taxon>
        <taxon>Streptophyta</taxon>
        <taxon>Embryophyta</taxon>
        <taxon>Tracheophyta</taxon>
        <taxon>Spermatophyta</taxon>
        <taxon>Magnoliopsida</taxon>
        <taxon>Liliopsida</taxon>
        <taxon>Poales</taxon>
        <taxon>Poaceae</taxon>
        <taxon>PACMAD clade</taxon>
        <taxon>Panicoideae</taxon>
        <taxon>Andropogonodae</taxon>
        <taxon>Andropogoneae</taxon>
        <taxon>Tripsacinae</taxon>
        <taxon>Zea</taxon>
    </lineage>
</organism>
<evidence type="ECO:0000256" key="8">
    <source>
        <dbReference type="SAM" id="Phobius"/>
    </source>
</evidence>
<reference evidence="11" key="3">
    <citation type="submission" date="2015-12" db="EMBL/GenBank/DDBJ databases">
        <title>Update maize B73 reference genome by single molecule sequencing technologies.</title>
        <authorList>
            <consortium name="Maize Genome Sequencing Project"/>
            <person name="Ware D."/>
        </authorList>
    </citation>
    <scope>NUCLEOTIDE SEQUENCE</scope>
    <source>
        <tissue evidence="11">Seedling</tissue>
    </source>
</reference>
<dbReference type="PaxDb" id="4577-GRMZM2G044775_P03"/>
<comment type="cofactor">
    <cofactor evidence="1">
        <name>Mn(2+)</name>
        <dbReference type="ChEBI" id="CHEBI:29035"/>
    </cofactor>
</comment>
<dbReference type="Proteomes" id="UP000007305">
    <property type="component" value="Chromosome 8"/>
</dbReference>
<keyword evidence="4 11" id="KW-0378">Hydrolase</keyword>
<dbReference type="PROSITE" id="PS51462">
    <property type="entry name" value="NUDIX"/>
    <property type="match status" value="1"/>
</dbReference>
<feature type="compositionally biased region" description="Low complexity" evidence="7">
    <location>
        <begin position="42"/>
        <end position="57"/>
    </location>
</feature>
<dbReference type="GO" id="GO:0005737">
    <property type="term" value="C:cytoplasm"/>
    <property type="evidence" value="ECO:0007669"/>
    <property type="project" value="UniProtKB-ARBA"/>
</dbReference>
<dbReference type="FunFam" id="3.90.79.10:FF:000036">
    <property type="entry name" value="Nudix hydrolase 11"/>
    <property type="match status" value="1"/>
</dbReference>
<dbReference type="GO" id="GO:0010945">
    <property type="term" value="F:coenzyme A diphosphatase activity"/>
    <property type="evidence" value="ECO:0007669"/>
    <property type="project" value="InterPro"/>
</dbReference>
<gene>
    <name evidence="12" type="primary">LOC100279376</name>
    <name evidence="11" type="ORF">ZEAMMB73_Zm00001d010452</name>
</gene>
<dbReference type="PANTHER" id="PTHR12992">
    <property type="entry name" value="NUDIX HYDROLASE"/>
    <property type="match status" value="1"/>
</dbReference>
<dbReference type="GO" id="GO:0015938">
    <property type="term" value="P:coenzyme A catabolic process"/>
    <property type="evidence" value="ECO:0000318"/>
    <property type="project" value="GO_Central"/>
</dbReference>
<keyword evidence="13" id="KW-1185">Reference proteome</keyword>
<dbReference type="eggNOG" id="KOG3069">
    <property type="taxonomic scope" value="Eukaryota"/>
</dbReference>
<dbReference type="PANTHER" id="PTHR12992:SF9">
    <property type="entry name" value="OS05G0209400 PROTEIN"/>
    <property type="match status" value="1"/>
</dbReference>
<evidence type="ECO:0007829" key="14">
    <source>
        <dbReference type="PeptideAtlas" id="B4FX37"/>
    </source>
</evidence>
<dbReference type="SMR" id="B4FX37"/>
<evidence type="ECO:0000256" key="2">
    <source>
        <dbReference type="ARBA" id="ARBA00001946"/>
    </source>
</evidence>
<evidence type="ECO:0000313" key="10">
    <source>
        <dbReference type="EMBL" id="ACF86680.1"/>
    </source>
</evidence>
<dbReference type="FunCoup" id="B4FX37">
    <property type="interactions" value="590"/>
</dbReference>
<dbReference type="Pfam" id="PF00293">
    <property type="entry name" value="NUDIX"/>
    <property type="match status" value="1"/>
</dbReference>
<dbReference type="STRING" id="4577.B4FX37"/>
<dbReference type="Gramene" id="Zm00001eb350700_T001">
    <property type="protein sequence ID" value="Zm00001eb350700_P001"/>
    <property type="gene ID" value="Zm00001eb350700"/>
</dbReference>
<dbReference type="EnsemblPlants" id="Zm00001eb350700_T001">
    <property type="protein sequence ID" value="Zm00001eb350700_P001"/>
    <property type="gene ID" value="Zm00001eb350700"/>
</dbReference>
<reference evidence="12" key="4">
    <citation type="submission" date="2019-07" db="EMBL/GenBank/DDBJ databases">
        <authorList>
            <person name="Seetharam A."/>
            <person name="Woodhouse M."/>
            <person name="Cannon E."/>
        </authorList>
    </citation>
    <scope>NUCLEOTIDE SEQUENCE [LARGE SCALE GENOMIC DNA]</scope>
    <source>
        <strain evidence="12">cv. B73</strain>
    </source>
</reference>
<dbReference type="GO" id="GO:0046872">
    <property type="term" value="F:metal ion binding"/>
    <property type="evidence" value="ECO:0007669"/>
    <property type="project" value="UniProtKB-KW"/>
</dbReference>
<keyword evidence="8" id="KW-0472">Membrane</keyword>
<keyword evidence="8" id="KW-1133">Transmembrane helix</keyword>
<dbReference type="OrthoDB" id="206213at2759"/>
<feature type="domain" description="Nudix hydrolase" evidence="9">
    <location>
        <begin position="69"/>
        <end position="206"/>
    </location>
</feature>
<reference evidence="12" key="5">
    <citation type="submission" date="2021-05" db="UniProtKB">
        <authorList>
            <consortium name="EnsemblPlants"/>
        </authorList>
    </citation>
    <scope>IDENTIFICATION</scope>
    <source>
        <strain evidence="12">cv. B73</strain>
    </source>
</reference>
<feature type="transmembrane region" description="Helical" evidence="8">
    <location>
        <begin position="282"/>
        <end position="302"/>
    </location>
</feature>
<proteinExistence type="evidence at protein level"/>
<evidence type="ECO:0000313" key="13">
    <source>
        <dbReference type="Proteomes" id="UP000007305"/>
    </source>
</evidence>
<comment type="cofactor">
    <cofactor evidence="2">
        <name>Mg(2+)</name>
        <dbReference type="ChEBI" id="CHEBI:18420"/>
    </cofactor>
</comment>
<dbReference type="GO" id="GO:0006637">
    <property type="term" value="P:acyl-CoA metabolic process"/>
    <property type="evidence" value="ECO:0007669"/>
    <property type="project" value="UniProtKB-ARBA"/>
</dbReference>
<dbReference type="GO" id="GO:0008893">
    <property type="term" value="F:guanosine-3',5'-bis(diphosphate) 3'-diphosphatase activity"/>
    <property type="evidence" value="ECO:0007669"/>
    <property type="project" value="UniProtKB-ARBA"/>
</dbReference>
<dbReference type="InterPro" id="IPR045121">
    <property type="entry name" value="CoAse"/>
</dbReference>
<dbReference type="ExpressionAtlas" id="B4FX37">
    <property type="expression patterns" value="baseline and differential"/>
</dbReference>
<feature type="region of interest" description="Disordered" evidence="7">
    <location>
        <begin position="42"/>
        <end position="63"/>
    </location>
</feature>
<evidence type="ECO:0000256" key="4">
    <source>
        <dbReference type="ARBA" id="ARBA00022801"/>
    </source>
</evidence>
<dbReference type="SUPFAM" id="SSF55811">
    <property type="entry name" value="Nudix"/>
    <property type="match status" value="1"/>
</dbReference>
<evidence type="ECO:0000313" key="12">
    <source>
        <dbReference type="EnsemblPlants" id="Zm00001eb350700_P001"/>
    </source>
</evidence>
<dbReference type="EMBL" id="CM000784">
    <property type="protein sequence ID" value="AQK94069.1"/>
    <property type="molecule type" value="Genomic_DNA"/>
</dbReference>
<keyword evidence="14" id="KW-1267">Proteomics identification</keyword>
<evidence type="ECO:0000256" key="5">
    <source>
        <dbReference type="ARBA" id="ARBA00022842"/>
    </source>
</evidence>
<dbReference type="InterPro" id="IPR015797">
    <property type="entry name" value="NUDIX_hydrolase-like_dom_sf"/>
</dbReference>
<evidence type="ECO:0000256" key="1">
    <source>
        <dbReference type="ARBA" id="ARBA00001936"/>
    </source>
</evidence>
<accession>B4FX37</accession>
<reference evidence="13" key="2">
    <citation type="journal article" date="2009" name="Science">
        <title>The B73 maize genome: complexity, diversity, and dynamics.</title>
        <authorList>
            <person name="Schnable P.S."/>
            <person name="Ware D."/>
            <person name="Fulton R.S."/>
            <person name="Stein J.C."/>
            <person name="Wei F."/>
            <person name="Pasternak S."/>
            <person name="Liang C."/>
            <person name="Zhang J."/>
            <person name="Fulton L."/>
            <person name="Graves T.A."/>
            <person name="Minx P."/>
            <person name="Reily A.D."/>
            <person name="Courtney L."/>
            <person name="Kruchowski S.S."/>
            <person name="Tomlinson C."/>
            <person name="Strong C."/>
            <person name="Delehaunty K."/>
            <person name="Fronick C."/>
            <person name="Courtney B."/>
            <person name="Rock S.M."/>
            <person name="Belter E."/>
            <person name="Du F."/>
            <person name="Kim K."/>
            <person name="Abbott R.M."/>
            <person name="Cotton M."/>
            <person name="Levy A."/>
            <person name="Marchetto P."/>
            <person name="Ochoa K."/>
            <person name="Jackson S.M."/>
            <person name="Gillam B."/>
            <person name="Chen W."/>
            <person name="Yan L."/>
            <person name="Higginbotham J."/>
            <person name="Cardenas M."/>
            <person name="Waligorski J."/>
            <person name="Applebaum E."/>
            <person name="Phelps L."/>
            <person name="Falcone J."/>
            <person name="Kanchi K."/>
            <person name="Thane T."/>
            <person name="Scimone A."/>
            <person name="Thane N."/>
            <person name="Henke J."/>
            <person name="Wang T."/>
            <person name="Ruppert J."/>
            <person name="Shah N."/>
            <person name="Rotter K."/>
            <person name="Hodges J."/>
            <person name="Ingenthron E."/>
            <person name="Cordes M."/>
            <person name="Kohlberg S."/>
            <person name="Sgro J."/>
            <person name="Delgado B."/>
            <person name="Mead K."/>
            <person name="Chinwalla A."/>
            <person name="Leonard S."/>
            <person name="Crouse K."/>
            <person name="Collura K."/>
            <person name="Kudrna D."/>
            <person name="Currie J."/>
            <person name="He R."/>
            <person name="Angelova A."/>
            <person name="Rajasekar S."/>
            <person name="Mueller T."/>
            <person name="Lomeli R."/>
            <person name="Scara G."/>
            <person name="Ko A."/>
            <person name="Delaney K."/>
            <person name="Wissotski M."/>
            <person name="Lopez G."/>
            <person name="Campos D."/>
            <person name="Braidotti M."/>
            <person name="Ashley E."/>
            <person name="Golser W."/>
            <person name="Kim H."/>
            <person name="Lee S."/>
            <person name="Lin J."/>
            <person name="Dujmic Z."/>
            <person name="Kim W."/>
            <person name="Talag J."/>
            <person name="Zuccolo A."/>
            <person name="Fan C."/>
            <person name="Sebastian A."/>
            <person name="Kramer M."/>
            <person name="Spiegel L."/>
            <person name="Nascimento L."/>
            <person name="Zutavern T."/>
            <person name="Miller B."/>
            <person name="Ambroise C."/>
            <person name="Muller S."/>
            <person name="Spooner W."/>
            <person name="Narechania A."/>
            <person name="Ren L."/>
            <person name="Wei S."/>
            <person name="Kumari S."/>
            <person name="Faga B."/>
            <person name="Levy M.J."/>
            <person name="McMahan L."/>
            <person name="Van Buren P."/>
            <person name="Vaughn M.W."/>
            <person name="Ying K."/>
            <person name="Yeh C.-T."/>
            <person name="Emrich S.J."/>
            <person name="Jia Y."/>
            <person name="Kalyanaraman A."/>
            <person name="Hsia A.-P."/>
            <person name="Barbazuk W.B."/>
            <person name="Baucom R.S."/>
            <person name="Brutnell T.P."/>
            <person name="Carpita N.C."/>
            <person name="Chaparro C."/>
            <person name="Chia J.-M."/>
            <person name="Deragon J.-M."/>
            <person name="Estill J.C."/>
            <person name="Fu Y."/>
            <person name="Jeddeloh J.A."/>
            <person name="Han Y."/>
            <person name="Lee H."/>
            <person name="Li P."/>
            <person name="Lisch D.R."/>
            <person name="Liu S."/>
            <person name="Liu Z."/>
            <person name="Nagel D.H."/>
            <person name="McCann M.C."/>
            <person name="SanMiguel P."/>
            <person name="Myers A.M."/>
            <person name="Nettleton D."/>
            <person name="Nguyen J."/>
            <person name="Penning B.W."/>
            <person name="Ponnala L."/>
            <person name="Schneider K.L."/>
            <person name="Schwartz D.C."/>
            <person name="Sharma A."/>
            <person name="Soderlund C."/>
            <person name="Springer N.M."/>
            <person name="Sun Q."/>
            <person name="Wang H."/>
            <person name="Waterman M."/>
            <person name="Westerman R."/>
            <person name="Wolfgruber T.K."/>
            <person name="Yang L."/>
            <person name="Yu Y."/>
            <person name="Zhang L."/>
            <person name="Zhou S."/>
            <person name="Zhu Q."/>
            <person name="Bennetzen J.L."/>
            <person name="Dawe R.K."/>
            <person name="Jiang J."/>
            <person name="Jiang N."/>
            <person name="Presting G.G."/>
            <person name="Wessler S.R."/>
            <person name="Aluru S."/>
            <person name="Martienssen R.A."/>
            <person name="Clifton S.W."/>
            <person name="McCombie W.R."/>
            <person name="Wing R.A."/>
            <person name="Wilson R.K."/>
        </authorList>
    </citation>
    <scope>NUCLEOTIDE SEQUENCE [LARGE SCALE GENOMIC DNA]</scope>
    <source>
        <strain evidence="13">cv. B73</strain>
    </source>
</reference>
<dbReference type="HOGENOM" id="CLU_916348_0_0_1"/>
<evidence type="ECO:0000256" key="3">
    <source>
        <dbReference type="ARBA" id="ARBA00022723"/>
    </source>
</evidence>
<dbReference type="AlphaFoldDB" id="B4FX37"/>
<dbReference type="GO" id="GO:0015937">
    <property type="term" value="P:coenzyme A biosynthetic process"/>
    <property type="evidence" value="ECO:0007669"/>
    <property type="project" value="UniProtKB-ARBA"/>
</dbReference>
<protein>
    <submittedName>
        <fullName evidence="11">Nudix hydrolase 11</fullName>
    </submittedName>
</protein>
<dbReference type="InterPro" id="IPR000086">
    <property type="entry name" value="NUDIX_hydrolase_dom"/>
</dbReference>
<dbReference type="RefSeq" id="NP_001347897.1">
    <property type="nucleotide sequence ID" value="NM_001360968.1"/>
</dbReference>
<evidence type="ECO:0000313" key="11">
    <source>
        <dbReference type="EMBL" id="AQK94069.1"/>
    </source>
</evidence>
<sequence>MRSLLTRLFTSTHIVMASSSFSSSPSRRLVHLTRHLVSSSSGELSSVGAPAAAASDADPVKSPRSTASRVHAAVLVCLFEDPSSGPRVLLTKRASSLSSHSGEVSLPGGKVDDGDADPKATALREAKEEIGLDPALVSVVTVLEPFLSKNGLTVVPVIGMVPDKALYKPVLNKAEVEDIFDAPLEMFLKFSTCIASTGRPPEDKTDELDGHRYPRPVFRLRGRWQEVRDLGLDCAHPDTRSGSHFREETIIRRASQTQICRCTCCWHWQVESLMEHKLDVRGLFGFGTWCMNLVIVELYMFLTM</sequence>
<reference evidence="10" key="1">
    <citation type="journal article" date="2009" name="PLoS Genet.">
        <title>Sequencing, mapping, and analysis of 27,455 maize full-length cDNAs.</title>
        <authorList>
            <person name="Soderlund C."/>
            <person name="Descour A."/>
            <person name="Kudrna D."/>
            <person name="Bomhoff M."/>
            <person name="Boyd L."/>
            <person name="Currie J."/>
            <person name="Angelova A."/>
            <person name="Collura K."/>
            <person name="Wissotski M."/>
            <person name="Ashley E."/>
            <person name="Morrow D."/>
            <person name="Fernandes J."/>
            <person name="Walbot V."/>
            <person name="Yu Y."/>
        </authorList>
    </citation>
    <scope>NUCLEOTIDE SEQUENCE</scope>
    <source>
        <strain evidence="10">B73</strain>
    </source>
</reference>
<dbReference type="EMBL" id="BT041675">
    <property type="protein sequence ID" value="ACF86680.1"/>
    <property type="molecule type" value="mRNA"/>
</dbReference>
<dbReference type="Gene3D" id="3.90.79.10">
    <property type="entry name" value="Nucleoside Triphosphate Pyrophosphohydrolase"/>
    <property type="match status" value="1"/>
</dbReference>
<dbReference type="CDD" id="cd03426">
    <property type="entry name" value="NUDIX_CoAse_Nudt7"/>
    <property type="match status" value="1"/>
</dbReference>